<accession>A0A0H2YTY5</accession>
<reference evidence="2 3" key="1">
    <citation type="journal article" date="2006" name="Genome Res.">
        <title>Skewed genomic variability in strains of the toxigenic bacterial pathogen, Clostridium perfringens.</title>
        <authorList>
            <person name="Myers G.S."/>
            <person name="Rasko D.A."/>
            <person name="Cheung J.K."/>
            <person name="Ravel J."/>
            <person name="Seshadri R."/>
            <person name="Deboy R.T."/>
            <person name="Ren Q."/>
            <person name="Varga J."/>
            <person name="Awad M.M."/>
            <person name="Brinkac L.M."/>
            <person name="Daugherty S.C."/>
            <person name="Haft D.H."/>
            <person name="Dodson R.J."/>
            <person name="Madupu R."/>
            <person name="Nelson W.C."/>
            <person name="Rosovitz M.J."/>
            <person name="Sullivan S.A."/>
            <person name="Khouri H."/>
            <person name="Dimitrov G.I."/>
            <person name="Watkins K.L."/>
            <person name="Mulligan S."/>
            <person name="Benton J."/>
            <person name="Radune D."/>
            <person name="Fisher D.J."/>
            <person name="Atkins H.S."/>
            <person name="Hiscox T."/>
            <person name="Jost B.H."/>
            <person name="Billington S.J."/>
            <person name="Songer J.G."/>
            <person name="McClane B.A."/>
            <person name="Titball R.W."/>
            <person name="Rood J.I."/>
            <person name="Melville S.B."/>
            <person name="Paulsen I.T."/>
        </authorList>
    </citation>
    <scope>NUCLEOTIDE SEQUENCE [LARGE SCALE GENOMIC DNA]</scope>
    <source>
        <strain evidence="3">ATCC 13124 / DSM 756 / JCM 1290 / NCIMB 6125 / NCTC 8237 / S 107 / Type A</strain>
    </source>
</reference>
<proteinExistence type="predicted"/>
<evidence type="ECO:0000256" key="1">
    <source>
        <dbReference type="SAM" id="MobiDB-lite"/>
    </source>
</evidence>
<feature type="region of interest" description="Disordered" evidence="1">
    <location>
        <begin position="14"/>
        <end position="34"/>
    </location>
</feature>
<evidence type="ECO:0000313" key="3">
    <source>
        <dbReference type="Proteomes" id="UP000001823"/>
    </source>
</evidence>
<keyword evidence="3" id="KW-1185">Reference proteome</keyword>
<organism evidence="2 3">
    <name type="scientific">Clostridium perfringens (strain ATCC 13124 / DSM 756 / JCM 1290 / NCIMB 6125 / NCTC 8237 / Type A)</name>
    <dbReference type="NCBI Taxonomy" id="195103"/>
    <lineage>
        <taxon>Bacteria</taxon>
        <taxon>Bacillati</taxon>
        <taxon>Bacillota</taxon>
        <taxon>Clostridia</taxon>
        <taxon>Eubacteriales</taxon>
        <taxon>Clostridiaceae</taxon>
        <taxon>Clostridium</taxon>
    </lineage>
</organism>
<dbReference type="Proteomes" id="UP000001823">
    <property type="component" value="Chromosome"/>
</dbReference>
<protein>
    <submittedName>
        <fullName evidence="2">Uncharacterized protein</fullName>
    </submittedName>
</protein>
<dbReference type="KEGG" id="cpf:CPF_0536"/>
<gene>
    <name evidence="2" type="ordered locus">CPF_0536</name>
</gene>
<dbReference type="HOGENOM" id="CLU_3373081_0_0_9"/>
<evidence type="ECO:0000313" key="2">
    <source>
        <dbReference type="EMBL" id="ABG84011.1"/>
    </source>
</evidence>
<dbReference type="STRING" id="195103.CPF_0536"/>
<dbReference type="EMBL" id="CP000246">
    <property type="protein sequence ID" value="ABG84011.1"/>
    <property type="molecule type" value="Genomic_DNA"/>
</dbReference>
<sequence>MLIYNICNEFSKSKKNKRRTSTDVKNILNEAKNK</sequence>
<dbReference type="AlphaFoldDB" id="A0A0H2YTY5"/>
<dbReference type="PaxDb" id="195103-CPF_0536"/>
<name>A0A0H2YTY5_CLOP1</name>